<evidence type="ECO:0000313" key="4">
    <source>
        <dbReference type="Proteomes" id="UP000077069"/>
    </source>
</evidence>
<dbReference type="InParanoid" id="A0A177C5N0"/>
<sequence length="367" mass="41022">MFVPLQERYSLTARLETHITAYSVHLIVAFIALPALIWHISSAHIHDDYGMPDDWISTFDKTHFTGGRGFLWAFLFVVVRFAIPPEEGDGVLMRQVSIDCVRALLALDHYHARRYERGFGDDEVEERGRRASEFTSACNSTSTSTSTATSTASIPLPPHPPPTHIPPILILTLHTAYNALLTTILLVHVVNFFHVIDTNWDSCEAYVSPYPEAFMDPMNTSMSVLERCQRICTDSYVSGGFDVALCVGLVGCHVWEVLFRVWEGCLFGLGIKDRMVCEEEKGEERVGSGDGVRENQDKSVALSEGGECQAKDALSTAIRCRGWSAEVRRNRLGSSVKEGSLVTRKRDRSYSVESAWWSEVLLECLVP</sequence>
<evidence type="ECO:0000313" key="3">
    <source>
        <dbReference type="EMBL" id="OAG02192.1"/>
    </source>
</evidence>
<gene>
    <name evidence="3" type="ORF">CC84DRAFT_1208285</name>
</gene>
<organism evidence="3 4">
    <name type="scientific">Paraphaeosphaeria sporulosa</name>
    <dbReference type="NCBI Taxonomy" id="1460663"/>
    <lineage>
        <taxon>Eukaryota</taxon>
        <taxon>Fungi</taxon>
        <taxon>Dikarya</taxon>
        <taxon>Ascomycota</taxon>
        <taxon>Pezizomycotina</taxon>
        <taxon>Dothideomycetes</taxon>
        <taxon>Pleosporomycetidae</taxon>
        <taxon>Pleosporales</taxon>
        <taxon>Massarineae</taxon>
        <taxon>Didymosphaeriaceae</taxon>
        <taxon>Paraphaeosphaeria</taxon>
    </lineage>
</organism>
<reference evidence="3 4" key="1">
    <citation type="submission" date="2016-05" db="EMBL/GenBank/DDBJ databases">
        <title>Comparative analysis of secretome profiles of manganese(II)-oxidizing ascomycete fungi.</title>
        <authorList>
            <consortium name="DOE Joint Genome Institute"/>
            <person name="Zeiner C.A."/>
            <person name="Purvine S.O."/>
            <person name="Zink E.M."/>
            <person name="Wu S."/>
            <person name="Pasa-Tolic L."/>
            <person name="Chaput D.L."/>
            <person name="Haridas S."/>
            <person name="Grigoriev I.V."/>
            <person name="Santelli C.M."/>
            <person name="Hansel C.M."/>
        </authorList>
    </citation>
    <scope>NUCLEOTIDE SEQUENCE [LARGE SCALE GENOMIC DNA]</scope>
    <source>
        <strain evidence="3 4">AP3s5-JAC2a</strain>
    </source>
</reference>
<dbReference type="EMBL" id="KV441556">
    <property type="protein sequence ID" value="OAG02192.1"/>
    <property type="molecule type" value="Genomic_DNA"/>
</dbReference>
<keyword evidence="4" id="KW-1185">Reference proteome</keyword>
<feature type="region of interest" description="Disordered" evidence="1">
    <location>
        <begin position="130"/>
        <end position="157"/>
    </location>
</feature>
<protein>
    <submittedName>
        <fullName evidence="3">Uncharacterized protein</fullName>
    </submittedName>
</protein>
<accession>A0A177C5N0</accession>
<keyword evidence="2" id="KW-1133">Transmembrane helix</keyword>
<dbReference type="AlphaFoldDB" id="A0A177C5N0"/>
<dbReference type="OrthoDB" id="3800069at2759"/>
<feature type="compositionally biased region" description="Low complexity" evidence="1">
    <location>
        <begin position="135"/>
        <end position="154"/>
    </location>
</feature>
<evidence type="ECO:0000256" key="2">
    <source>
        <dbReference type="SAM" id="Phobius"/>
    </source>
</evidence>
<dbReference type="RefSeq" id="XP_018032557.1">
    <property type="nucleotide sequence ID" value="XM_018182154.1"/>
</dbReference>
<feature type="transmembrane region" description="Helical" evidence="2">
    <location>
        <begin position="21"/>
        <end position="45"/>
    </location>
</feature>
<proteinExistence type="predicted"/>
<evidence type="ECO:0000256" key="1">
    <source>
        <dbReference type="SAM" id="MobiDB-lite"/>
    </source>
</evidence>
<name>A0A177C5N0_9PLEO</name>
<dbReference type="GeneID" id="28765640"/>
<dbReference type="Proteomes" id="UP000077069">
    <property type="component" value="Unassembled WGS sequence"/>
</dbReference>
<keyword evidence="2" id="KW-0472">Membrane</keyword>
<keyword evidence="2" id="KW-0812">Transmembrane</keyword>